<dbReference type="Proteomes" id="UP001589575">
    <property type="component" value="Unassembled WGS sequence"/>
</dbReference>
<reference evidence="1 2" key="1">
    <citation type="submission" date="2024-09" db="EMBL/GenBank/DDBJ databases">
        <authorList>
            <person name="Sun Q."/>
            <person name="Mori K."/>
        </authorList>
    </citation>
    <scope>NUCLEOTIDE SEQUENCE [LARGE SCALE GENOMIC DNA]</scope>
    <source>
        <strain evidence="1 2">CCM 7609</strain>
    </source>
</reference>
<sequence>MDDHHPRGALLRGSVPHDGESGDVELILVALHRQHPFRVRCRGTPASVMILGGARAPFRRVSCARSHWCPRRCARPARPARGNSS</sequence>
<comment type="caution">
    <text evidence="1">The sequence shown here is derived from an EMBL/GenBank/DDBJ whole genome shotgun (WGS) entry which is preliminary data.</text>
</comment>
<evidence type="ECO:0000313" key="2">
    <source>
        <dbReference type="Proteomes" id="UP001589575"/>
    </source>
</evidence>
<dbReference type="EMBL" id="JBHMFI010000001">
    <property type="protein sequence ID" value="MFB9073435.1"/>
    <property type="molecule type" value="Genomic_DNA"/>
</dbReference>
<proteinExistence type="predicted"/>
<protein>
    <submittedName>
        <fullName evidence="1">Uncharacterized protein</fullName>
    </submittedName>
</protein>
<gene>
    <name evidence="1" type="ORF">ACFFX0_20435</name>
</gene>
<evidence type="ECO:0000313" key="1">
    <source>
        <dbReference type="EMBL" id="MFB9073435.1"/>
    </source>
</evidence>
<organism evidence="1 2">
    <name type="scientific">Citricoccus parietis</name>
    <dbReference type="NCBI Taxonomy" id="592307"/>
    <lineage>
        <taxon>Bacteria</taxon>
        <taxon>Bacillati</taxon>
        <taxon>Actinomycetota</taxon>
        <taxon>Actinomycetes</taxon>
        <taxon>Micrococcales</taxon>
        <taxon>Micrococcaceae</taxon>
        <taxon>Citricoccus</taxon>
    </lineage>
</organism>
<keyword evidence="2" id="KW-1185">Reference proteome</keyword>
<name>A0ABV5G3C5_9MICC</name>
<accession>A0ABV5G3C5</accession>